<keyword evidence="4" id="KW-0408">Iron</keyword>
<dbReference type="GO" id="GO:0051536">
    <property type="term" value="F:iron-sulfur cluster binding"/>
    <property type="evidence" value="ECO:0007669"/>
    <property type="project" value="UniProtKB-KW"/>
</dbReference>
<evidence type="ECO:0000313" key="7">
    <source>
        <dbReference type="EMBL" id="TVM04756.1"/>
    </source>
</evidence>
<keyword evidence="5" id="KW-0411">Iron-sulfur</keyword>
<comment type="cofactor">
    <cofactor evidence="1">
        <name>[4Fe-4S] cluster</name>
        <dbReference type="ChEBI" id="CHEBI:49883"/>
    </cofactor>
</comment>
<dbReference type="Gene3D" id="3.20.20.70">
    <property type="entry name" value="Aldolase class I"/>
    <property type="match status" value="1"/>
</dbReference>
<dbReference type="InterPro" id="IPR058240">
    <property type="entry name" value="rSAM_sf"/>
</dbReference>
<dbReference type="PROSITE" id="PS51918">
    <property type="entry name" value="RADICAL_SAM"/>
    <property type="match status" value="1"/>
</dbReference>
<dbReference type="PANTHER" id="PTHR43524:SF1">
    <property type="entry name" value="RADICAL SAM SUPERFAMILY PROTEIN"/>
    <property type="match status" value="1"/>
</dbReference>
<dbReference type="PANTHER" id="PTHR43524">
    <property type="entry name" value="RADICAL SAM SUPERFAMILY PROTEIN"/>
    <property type="match status" value="1"/>
</dbReference>
<evidence type="ECO:0000256" key="5">
    <source>
        <dbReference type="ARBA" id="ARBA00023014"/>
    </source>
</evidence>
<organism evidence="7 8">
    <name type="scientific">Oceanidesulfovibrio indonesiensis</name>
    <dbReference type="NCBI Taxonomy" id="54767"/>
    <lineage>
        <taxon>Bacteria</taxon>
        <taxon>Pseudomonadati</taxon>
        <taxon>Thermodesulfobacteriota</taxon>
        <taxon>Desulfovibrionia</taxon>
        <taxon>Desulfovibrionales</taxon>
        <taxon>Desulfovibrionaceae</taxon>
        <taxon>Oceanidesulfovibrio</taxon>
    </lineage>
</organism>
<dbReference type="AlphaFoldDB" id="A0A7M3M8X3"/>
<evidence type="ECO:0000256" key="3">
    <source>
        <dbReference type="ARBA" id="ARBA00022723"/>
    </source>
</evidence>
<feature type="domain" description="Radical SAM core" evidence="6">
    <location>
        <begin position="1"/>
        <end position="172"/>
    </location>
</feature>
<dbReference type="Proteomes" id="UP000448292">
    <property type="component" value="Unassembled WGS sequence"/>
</dbReference>
<reference evidence="7 8" key="1">
    <citation type="submission" date="2018-06" db="EMBL/GenBank/DDBJ databases">
        <title>Complete genome of Desulfovibrio indonesiensis P37SLT.</title>
        <authorList>
            <person name="Crispim J.S."/>
            <person name="Vidigal P.M.P."/>
            <person name="Silva L.C.F."/>
            <person name="Laguardia C.N."/>
            <person name="Araujo L.C."/>
            <person name="Dias R.S."/>
            <person name="Sousa M.P."/>
            <person name="Paula S.O."/>
            <person name="Silva C."/>
        </authorList>
    </citation>
    <scope>NUCLEOTIDE SEQUENCE [LARGE SCALE GENOMIC DNA]</scope>
    <source>
        <strain evidence="7 8">P37SLT</strain>
    </source>
</reference>
<proteinExistence type="predicted"/>
<comment type="caution">
    <text evidence="7">The sequence shown here is derived from an EMBL/GenBank/DDBJ whole genome shotgun (WGS) entry which is preliminary data.</text>
</comment>
<accession>A0A7M3M8X3</accession>
<name>A0A7M3M8X3_9BACT</name>
<sequence length="172" mass="19171">MQISPTCRCNMKYYLCHIHTHDADNSLTRGEVEKIVSDAAHSGTKLIMFLGGEPLINPWLIDVVEKFPTVAFLGYSNGMLLTDEKIERIARMGHGSIALSVDSLKENTDKRRGEGTFDKITAIMRKLNKAGVVVGISAMLCRHNCEDIFSDEFMDSMIENAALYGWIPMVVS</sequence>
<dbReference type="InterPro" id="IPR013785">
    <property type="entry name" value="Aldolase_TIM"/>
</dbReference>
<evidence type="ECO:0000256" key="1">
    <source>
        <dbReference type="ARBA" id="ARBA00001966"/>
    </source>
</evidence>
<keyword evidence="2" id="KW-0949">S-adenosyl-L-methionine</keyword>
<dbReference type="InterPro" id="IPR007197">
    <property type="entry name" value="rSAM"/>
</dbReference>
<evidence type="ECO:0000256" key="2">
    <source>
        <dbReference type="ARBA" id="ARBA00022691"/>
    </source>
</evidence>
<dbReference type="Pfam" id="PF04055">
    <property type="entry name" value="Radical_SAM"/>
    <property type="match status" value="1"/>
</dbReference>
<dbReference type="CDD" id="cd01335">
    <property type="entry name" value="Radical_SAM"/>
    <property type="match status" value="1"/>
</dbReference>
<evidence type="ECO:0000259" key="6">
    <source>
        <dbReference type="PROSITE" id="PS51918"/>
    </source>
</evidence>
<gene>
    <name evidence="7" type="ORF">DPQ33_19930</name>
</gene>
<feature type="non-terminal residue" evidence="7">
    <location>
        <position position="172"/>
    </location>
</feature>
<dbReference type="GO" id="GO:0046872">
    <property type="term" value="F:metal ion binding"/>
    <property type="evidence" value="ECO:0007669"/>
    <property type="project" value="UniProtKB-KW"/>
</dbReference>
<dbReference type="SUPFAM" id="SSF102114">
    <property type="entry name" value="Radical SAM enzymes"/>
    <property type="match status" value="1"/>
</dbReference>
<evidence type="ECO:0000313" key="8">
    <source>
        <dbReference type="Proteomes" id="UP000448292"/>
    </source>
</evidence>
<keyword evidence="8" id="KW-1185">Reference proteome</keyword>
<protein>
    <submittedName>
        <fullName evidence="7">Radical SAM protein</fullName>
    </submittedName>
</protein>
<evidence type="ECO:0000256" key="4">
    <source>
        <dbReference type="ARBA" id="ARBA00023004"/>
    </source>
</evidence>
<dbReference type="OrthoDB" id="9782387at2"/>
<keyword evidence="3" id="KW-0479">Metal-binding</keyword>
<dbReference type="GO" id="GO:0003824">
    <property type="term" value="F:catalytic activity"/>
    <property type="evidence" value="ECO:0007669"/>
    <property type="project" value="InterPro"/>
</dbReference>
<dbReference type="EMBL" id="QMIE01000293">
    <property type="protein sequence ID" value="TVM04756.1"/>
    <property type="molecule type" value="Genomic_DNA"/>
</dbReference>